<dbReference type="Pfam" id="PF12770">
    <property type="entry name" value="CHAT"/>
    <property type="match status" value="1"/>
</dbReference>
<reference evidence="4 5" key="1">
    <citation type="submission" date="2015-09" db="EMBL/GenBank/DDBJ databases">
        <title>Identification and resolution of microdiversity through metagenomic sequencing of parallel consortia.</title>
        <authorList>
            <person name="Nelson W.C."/>
            <person name="Romine M.F."/>
            <person name="Lindemann S.R."/>
        </authorList>
    </citation>
    <scope>NUCLEOTIDE SEQUENCE [LARGE SCALE GENOMIC DNA]</scope>
    <source>
        <strain evidence="4">HL-49</strain>
    </source>
</reference>
<sequence length="866" mass="99547">MAMEIYSKILDEVPEPAVIDDFIRAAEHLGNLQVIYGQQAEAAISYRKALFFARAFQQPDTLVYDINLFLGEVLFRMSRLDSAIFHLKEAERIQSEISLEVSPERLFNALGVYYFETGNYLQSIRYFTQAESYLDAASGDYVQFARYSFLSNKASALYHLEQYDSARRIYSQLLEWNINSDQVRINLANTFLKENRAEEALQTLSQVGDVKGRNFLSFLNLQTKGYLIQNDLTRSDSLLQLTESAFDSLLISSKDYQRGIYLSNYGNFKRKKNSFQEAIKYYHLSVVELHPSFNSDDIFENPKELSLGMGAVTLFESLVSKAEISWDYFKKSQNNEYLELGWDSYESAFELAEFISANFDNDEARIFLGDRALKAYQLAIGQLIDFYQTQQKDSIKNQVFLWAEQSKSTALRLGVLESKKRKNSGIPSTLLDEEQAVLQQLARNYRDQYENPDESRLEALNSEYTDLQVRLSRLRDEIKTFSKNEENTASLSIKAIQSRLPQGVLLISFFEGTDYLTLFLLNNESLEWQVLDWDREDHYQVLEWKDQIRSWRTGMSYQSPLIISQLSNLFFEEWKSVISDASLLMIVPHGVFSGVSFDEFLVDGQMLIEKLPISYQFSALNIQKKDLSTWDQSEMVSFAPFDQKTGPEGLELPALPGSSEEIQDLPGLKLQGPRASLENFLKMANQKRIIHLATHAVASDEDREASFVAFYPDGDFRLFENELKFQAFDQVELVFLSACETASGKFSESEGLVSLARAFSFAGADNLVSTLWLTEDRVATYMSKEFYKGLGEGLTYAEALRAAKLTLLHDPKMAQFRDAPYWTNLIFVGEIQEKSYWDFFLQFFLVGAFALILIGLIYWFLILRFK</sequence>
<dbReference type="eggNOG" id="COG0457">
    <property type="taxonomic scope" value="Bacteria"/>
</dbReference>
<accession>A0A0P7Y903</accession>
<dbReference type="eggNOG" id="COG4995">
    <property type="taxonomic scope" value="Bacteria"/>
</dbReference>
<evidence type="ECO:0000256" key="2">
    <source>
        <dbReference type="SAM" id="Phobius"/>
    </source>
</evidence>
<comment type="caution">
    <text evidence="4">The sequence shown here is derived from an EMBL/GenBank/DDBJ whole genome shotgun (WGS) entry which is preliminary data.</text>
</comment>
<keyword evidence="2" id="KW-0472">Membrane</keyword>
<evidence type="ECO:0000256" key="1">
    <source>
        <dbReference type="SAM" id="Coils"/>
    </source>
</evidence>
<dbReference type="Gene3D" id="1.25.40.10">
    <property type="entry name" value="Tetratricopeptide repeat domain"/>
    <property type="match status" value="1"/>
</dbReference>
<dbReference type="PANTHER" id="PTHR10098:SF112">
    <property type="entry name" value="SLR0380 PROTEIN"/>
    <property type="match status" value="1"/>
</dbReference>
<dbReference type="EMBL" id="LJXT01000058">
    <property type="protein sequence ID" value="KPQ14886.1"/>
    <property type="molecule type" value="Genomic_DNA"/>
</dbReference>
<dbReference type="InterPro" id="IPR024983">
    <property type="entry name" value="CHAT_dom"/>
</dbReference>
<keyword evidence="1" id="KW-0175">Coiled coil</keyword>
<dbReference type="PANTHER" id="PTHR10098">
    <property type="entry name" value="RAPSYN-RELATED"/>
    <property type="match status" value="1"/>
</dbReference>
<dbReference type="InterPro" id="IPR019734">
    <property type="entry name" value="TPR_rpt"/>
</dbReference>
<gene>
    <name evidence="4" type="ORF">HLUCCX10_10030</name>
</gene>
<dbReference type="AlphaFoldDB" id="A0A0P7Y903"/>
<evidence type="ECO:0000313" key="4">
    <source>
        <dbReference type="EMBL" id="KPQ14886.1"/>
    </source>
</evidence>
<dbReference type="STRING" id="1305737.GCA_000526355_01345"/>
<keyword evidence="2" id="KW-0812">Transmembrane</keyword>
<keyword evidence="2" id="KW-1133">Transmembrane helix</keyword>
<dbReference type="SMART" id="SM00028">
    <property type="entry name" value="TPR"/>
    <property type="match status" value="6"/>
</dbReference>
<dbReference type="SUPFAM" id="SSF48452">
    <property type="entry name" value="TPR-like"/>
    <property type="match status" value="1"/>
</dbReference>
<dbReference type="InterPro" id="IPR011990">
    <property type="entry name" value="TPR-like_helical_dom_sf"/>
</dbReference>
<dbReference type="Proteomes" id="UP000050421">
    <property type="component" value="Unassembled WGS sequence"/>
</dbReference>
<evidence type="ECO:0000313" key="5">
    <source>
        <dbReference type="Proteomes" id="UP000050421"/>
    </source>
</evidence>
<feature type="coiled-coil region" evidence="1">
    <location>
        <begin position="431"/>
        <end position="484"/>
    </location>
</feature>
<dbReference type="Pfam" id="PF14559">
    <property type="entry name" value="TPR_19"/>
    <property type="match status" value="1"/>
</dbReference>
<name>A0A0P7Y903_9BACT</name>
<proteinExistence type="predicted"/>
<protein>
    <recommendedName>
        <fullName evidence="3">CHAT domain-containing protein</fullName>
    </recommendedName>
</protein>
<feature type="transmembrane region" description="Helical" evidence="2">
    <location>
        <begin position="839"/>
        <end position="861"/>
    </location>
</feature>
<evidence type="ECO:0000259" key="3">
    <source>
        <dbReference type="Pfam" id="PF12770"/>
    </source>
</evidence>
<organism evidence="4 5">
    <name type="scientific">Algoriphagus marincola HL-49</name>
    <dbReference type="NCBI Taxonomy" id="1305737"/>
    <lineage>
        <taxon>Bacteria</taxon>
        <taxon>Pseudomonadati</taxon>
        <taxon>Bacteroidota</taxon>
        <taxon>Cytophagia</taxon>
        <taxon>Cytophagales</taxon>
        <taxon>Cyclobacteriaceae</taxon>
        <taxon>Algoriphagus</taxon>
    </lineage>
</organism>
<dbReference type="PATRIC" id="fig|1305737.6.peg.3559"/>
<feature type="domain" description="CHAT" evidence="3">
    <location>
        <begin position="579"/>
        <end position="829"/>
    </location>
</feature>